<comment type="function">
    <text evidence="8 9">Plays a role in the regulation of the mitochondrial ribosome assembly and of translational activity. Displays mitochondrial GTPase activity.</text>
</comment>
<feature type="binding site" evidence="10">
    <location>
        <position position="200"/>
    </location>
    <ligand>
        <name>GTP</name>
        <dbReference type="ChEBI" id="CHEBI:37565"/>
    </ligand>
</feature>
<protein>
    <recommendedName>
        <fullName evidence="9">Mitochondrial GTPase 1</fullName>
    </recommendedName>
</protein>
<dbReference type="InterPro" id="IPR030378">
    <property type="entry name" value="G_CP_dom"/>
</dbReference>
<dbReference type="InterPro" id="IPR027417">
    <property type="entry name" value="P-loop_NTPase"/>
</dbReference>
<evidence type="ECO:0000256" key="9">
    <source>
        <dbReference type="PIRNR" id="PIRNR006230"/>
    </source>
</evidence>
<dbReference type="Pfam" id="PF01926">
    <property type="entry name" value="MMR_HSR1"/>
    <property type="match status" value="1"/>
</dbReference>
<evidence type="ECO:0000313" key="13">
    <source>
        <dbReference type="Proteomes" id="UP001107558"/>
    </source>
</evidence>
<keyword evidence="2 9" id="KW-0547">Nucleotide-binding</keyword>
<feature type="domain" description="CP-type G" evidence="11">
    <location>
        <begin position="28"/>
        <end position="204"/>
    </location>
</feature>
<evidence type="ECO:0000256" key="5">
    <source>
        <dbReference type="ARBA" id="ARBA00023128"/>
    </source>
</evidence>
<keyword evidence="5 9" id="KW-0496">Mitochondrion</keyword>
<keyword evidence="4" id="KW-0809">Transit peptide</keyword>
<comment type="subcellular location">
    <subcellularLocation>
        <location evidence="1">Mitochondrion inner membrane</location>
        <topology evidence="1">Peripheral membrane protein</topology>
        <orientation evidence="1">Matrix side</orientation>
    </subcellularLocation>
</comment>
<keyword evidence="7" id="KW-0472">Membrane</keyword>
<sequence length="323" mass="36678">MALQIRQKFQIFNKELLHWYPGHMAKGTKQMQQKLKNVDCIVEVHDCRIPLSGRNNELHYSLLSAKPSILVLNKKDLVTTETRPLITKALREYPDMPSQPIYFTNCKDQKCSGIKKIIPKAIELIENSERYNRLGAKEHTIMIIGVPNCGKSSLINVLRNRHLNKKAATRVGAVAGVTRSVLTRIKICEDPQIYLLDTPGVLMPNVRDIEMGMKLALCSCFQDHLVGEENIADYLLYWLNKNQNYSYVEMMGLSEPTDDITLCLLSGAKKLGKTIGLRSFVDNTIEQKPNLKAAASYFLRAFRNGELGQLCLDNNLLKRNESR</sequence>
<dbReference type="Gene3D" id="1.10.1580.10">
    <property type="match status" value="1"/>
</dbReference>
<proteinExistence type="inferred from homology"/>
<dbReference type="GO" id="GO:0032543">
    <property type="term" value="P:mitochondrial translation"/>
    <property type="evidence" value="ECO:0007669"/>
    <property type="project" value="TreeGrafter"/>
</dbReference>
<dbReference type="PANTHER" id="PTHR45782:SF4">
    <property type="entry name" value="MITOCHONDRIAL RIBOSOME-ASSOCIATED GTPASE 1"/>
    <property type="match status" value="1"/>
</dbReference>
<dbReference type="FunFam" id="3.40.50.300:FF:000876">
    <property type="entry name" value="Mitochondrial GTPase 1"/>
    <property type="match status" value="1"/>
</dbReference>
<comment type="similarity">
    <text evidence="9">Belongs to the TRAFAC class YlqF/YawG GTPase family. MTG1 subfamily.</text>
</comment>
<organism evidence="12 13">
    <name type="scientific">Polypedilum vanderplanki</name>
    <name type="common">Sleeping chironomid midge</name>
    <dbReference type="NCBI Taxonomy" id="319348"/>
    <lineage>
        <taxon>Eukaryota</taxon>
        <taxon>Metazoa</taxon>
        <taxon>Ecdysozoa</taxon>
        <taxon>Arthropoda</taxon>
        <taxon>Hexapoda</taxon>
        <taxon>Insecta</taxon>
        <taxon>Pterygota</taxon>
        <taxon>Neoptera</taxon>
        <taxon>Endopterygota</taxon>
        <taxon>Diptera</taxon>
        <taxon>Nematocera</taxon>
        <taxon>Chironomoidea</taxon>
        <taxon>Chironomidae</taxon>
        <taxon>Chironominae</taxon>
        <taxon>Polypedilum</taxon>
        <taxon>Polypedilum</taxon>
    </lineage>
</organism>
<dbReference type="GO" id="GO:0005525">
    <property type="term" value="F:GTP binding"/>
    <property type="evidence" value="ECO:0007669"/>
    <property type="project" value="UniProtKB-KW"/>
</dbReference>
<evidence type="ECO:0000259" key="11">
    <source>
        <dbReference type="PROSITE" id="PS51721"/>
    </source>
</evidence>
<dbReference type="InterPro" id="IPR016478">
    <property type="entry name" value="GTPase_MTG1"/>
</dbReference>
<keyword evidence="6 9" id="KW-0342">GTP-binding</keyword>
<evidence type="ECO:0000256" key="4">
    <source>
        <dbReference type="ARBA" id="ARBA00022946"/>
    </source>
</evidence>
<keyword evidence="13" id="KW-1185">Reference proteome</keyword>
<evidence type="ECO:0000256" key="2">
    <source>
        <dbReference type="ARBA" id="ARBA00022741"/>
    </source>
</evidence>
<evidence type="ECO:0000256" key="1">
    <source>
        <dbReference type="ARBA" id="ARBA00004443"/>
    </source>
</evidence>
<comment type="caution">
    <text evidence="12">The sequence shown here is derived from an EMBL/GenBank/DDBJ whole genome shotgun (WGS) entry which is preliminary data.</text>
</comment>
<dbReference type="EMBL" id="JADBJN010000003">
    <property type="protein sequence ID" value="KAG5671511.1"/>
    <property type="molecule type" value="Genomic_DNA"/>
</dbReference>
<dbReference type="CDD" id="cd01856">
    <property type="entry name" value="YlqF"/>
    <property type="match status" value="1"/>
</dbReference>
<dbReference type="FunFam" id="1.10.1580.10:FF:000004">
    <property type="entry name" value="Mitochondrial GTPase 1"/>
    <property type="match status" value="1"/>
</dbReference>
<evidence type="ECO:0000256" key="8">
    <source>
        <dbReference type="ARBA" id="ARBA00045284"/>
    </source>
</evidence>
<name>A0A9J6BP68_POLVA</name>
<dbReference type="InterPro" id="IPR006073">
    <property type="entry name" value="GTP-bd"/>
</dbReference>
<dbReference type="SUPFAM" id="SSF52540">
    <property type="entry name" value="P-loop containing nucleoside triphosphate hydrolases"/>
    <property type="match status" value="1"/>
</dbReference>
<dbReference type="AlphaFoldDB" id="A0A9J6BP68"/>
<dbReference type="Gene3D" id="3.40.50.300">
    <property type="entry name" value="P-loop containing nucleotide triphosphate hydrolases"/>
    <property type="match status" value="1"/>
</dbReference>
<dbReference type="OrthoDB" id="269151at2759"/>
<dbReference type="PIRSF" id="PIRSF006230">
    <property type="entry name" value="MG442"/>
    <property type="match status" value="1"/>
</dbReference>
<feature type="binding site" evidence="10">
    <location>
        <begin position="73"/>
        <end position="76"/>
    </location>
    <ligand>
        <name>GTP</name>
        <dbReference type="ChEBI" id="CHEBI:37565"/>
    </ligand>
</feature>
<keyword evidence="3" id="KW-0999">Mitochondrion inner membrane</keyword>
<accession>A0A9J6BP68</accession>
<evidence type="ECO:0000256" key="10">
    <source>
        <dbReference type="PIRSR" id="PIRSR006230-1"/>
    </source>
</evidence>
<feature type="binding site" evidence="10">
    <location>
        <begin position="148"/>
        <end position="153"/>
    </location>
    <ligand>
        <name>GTP</name>
        <dbReference type="ChEBI" id="CHEBI:37565"/>
    </ligand>
</feature>
<evidence type="ECO:0000256" key="6">
    <source>
        <dbReference type="ARBA" id="ARBA00023134"/>
    </source>
</evidence>
<dbReference type="PANTHER" id="PTHR45782">
    <property type="entry name" value="MITOCHONDRIAL RIBOSOME-ASSOCIATED GTPASE 1"/>
    <property type="match status" value="1"/>
</dbReference>
<dbReference type="GO" id="GO:0003924">
    <property type="term" value="F:GTPase activity"/>
    <property type="evidence" value="ECO:0007669"/>
    <property type="project" value="TreeGrafter"/>
</dbReference>
<dbReference type="PROSITE" id="PS51721">
    <property type="entry name" value="G_CP"/>
    <property type="match status" value="1"/>
</dbReference>
<evidence type="ECO:0000313" key="12">
    <source>
        <dbReference type="EMBL" id="KAG5671511.1"/>
    </source>
</evidence>
<gene>
    <name evidence="12" type="ORF">PVAND_001705</name>
</gene>
<dbReference type="GO" id="GO:0005743">
    <property type="term" value="C:mitochondrial inner membrane"/>
    <property type="evidence" value="ECO:0007669"/>
    <property type="project" value="UniProtKB-SubCell"/>
</dbReference>
<reference evidence="12" key="1">
    <citation type="submission" date="2021-03" db="EMBL/GenBank/DDBJ databases">
        <title>Chromosome level genome of the anhydrobiotic midge Polypedilum vanderplanki.</title>
        <authorList>
            <person name="Yoshida Y."/>
            <person name="Kikawada T."/>
            <person name="Gusev O."/>
        </authorList>
    </citation>
    <scope>NUCLEOTIDE SEQUENCE</scope>
    <source>
        <strain evidence="12">NIAS01</strain>
        <tissue evidence="12">Whole body or cell culture</tissue>
    </source>
</reference>
<evidence type="ECO:0000256" key="3">
    <source>
        <dbReference type="ARBA" id="ARBA00022792"/>
    </source>
</evidence>
<dbReference type="Proteomes" id="UP001107558">
    <property type="component" value="Chromosome 3"/>
</dbReference>
<dbReference type="InterPro" id="IPR023179">
    <property type="entry name" value="GTP-bd_ortho_bundle_sf"/>
</dbReference>
<evidence type="ECO:0000256" key="7">
    <source>
        <dbReference type="ARBA" id="ARBA00023136"/>
    </source>
</evidence>